<evidence type="ECO:0000256" key="1">
    <source>
        <dbReference type="SAM" id="MobiDB-lite"/>
    </source>
</evidence>
<dbReference type="AlphaFoldDB" id="A0A367LB98"/>
<accession>A0A367LB98</accession>
<comment type="caution">
    <text evidence="2">The sequence shown here is derived from an EMBL/GenBank/DDBJ whole genome shotgun (WGS) entry which is preliminary data.</text>
</comment>
<keyword evidence="3" id="KW-1185">Reference proteome</keyword>
<feature type="region of interest" description="Disordered" evidence="1">
    <location>
        <begin position="129"/>
        <end position="164"/>
    </location>
</feature>
<protein>
    <submittedName>
        <fullName evidence="2">Uncharacterized protein</fullName>
    </submittedName>
</protein>
<evidence type="ECO:0000313" key="3">
    <source>
        <dbReference type="Proteomes" id="UP000253664"/>
    </source>
</evidence>
<dbReference type="Proteomes" id="UP000253664">
    <property type="component" value="Unassembled WGS sequence"/>
</dbReference>
<gene>
    <name evidence="2" type="ORF">L249_7170</name>
</gene>
<reference evidence="2 3" key="1">
    <citation type="journal article" date="2015" name="BMC Genomics">
        <title>Insights from the genome of Ophiocordyceps polyrhachis-furcata to pathogenicity and host specificity in insect fungi.</title>
        <authorList>
            <person name="Wichadakul D."/>
            <person name="Kobmoo N."/>
            <person name="Ingsriswang S."/>
            <person name="Tangphatsornruang S."/>
            <person name="Chantasingh D."/>
            <person name="Luangsa-ard J.J."/>
            <person name="Eurwilaichitr L."/>
        </authorList>
    </citation>
    <scope>NUCLEOTIDE SEQUENCE [LARGE SCALE GENOMIC DNA]</scope>
    <source>
        <strain evidence="2 3">BCC 54312</strain>
    </source>
</reference>
<name>A0A367LB98_9HYPO</name>
<dbReference type="EMBL" id="LKCN02000010">
    <property type="protein sequence ID" value="RCI11699.1"/>
    <property type="molecule type" value="Genomic_DNA"/>
</dbReference>
<sequence length="164" mass="17799">MEASCYHGGGESKAKQSKAKLYNVARQPQSTGLSAQLLGNHTEHSSGYTSRVSMPIRRQEDGDTASVGGSQLIDLVCSGRTDGRTDGAGRGNGRPITAGLPAHVCNFYSFILSRSHVITLDVTLRREEEDKYKRRSFGSRSVRSGKAAEKNASRLKPTEAVEWV</sequence>
<evidence type="ECO:0000313" key="2">
    <source>
        <dbReference type="EMBL" id="RCI11699.1"/>
    </source>
</evidence>
<organism evidence="2 3">
    <name type="scientific">Ophiocordyceps polyrhachis-furcata BCC 54312</name>
    <dbReference type="NCBI Taxonomy" id="1330021"/>
    <lineage>
        <taxon>Eukaryota</taxon>
        <taxon>Fungi</taxon>
        <taxon>Dikarya</taxon>
        <taxon>Ascomycota</taxon>
        <taxon>Pezizomycotina</taxon>
        <taxon>Sordariomycetes</taxon>
        <taxon>Hypocreomycetidae</taxon>
        <taxon>Hypocreales</taxon>
        <taxon>Ophiocordycipitaceae</taxon>
        <taxon>Ophiocordyceps</taxon>
    </lineage>
</organism>
<feature type="compositionally biased region" description="Basic and acidic residues" evidence="1">
    <location>
        <begin position="146"/>
        <end position="164"/>
    </location>
</feature>
<proteinExistence type="predicted"/>